<organism evidence="1">
    <name type="scientific">Populus alba</name>
    <name type="common">White poplar</name>
    <dbReference type="NCBI Taxonomy" id="43335"/>
    <lineage>
        <taxon>Eukaryota</taxon>
        <taxon>Viridiplantae</taxon>
        <taxon>Streptophyta</taxon>
        <taxon>Embryophyta</taxon>
        <taxon>Tracheophyta</taxon>
        <taxon>Spermatophyta</taxon>
        <taxon>Magnoliopsida</taxon>
        <taxon>eudicotyledons</taxon>
        <taxon>Gunneridae</taxon>
        <taxon>Pentapetalae</taxon>
        <taxon>rosids</taxon>
        <taxon>fabids</taxon>
        <taxon>Malpighiales</taxon>
        <taxon>Salicaceae</taxon>
        <taxon>Saliceae</taxon>
        <taxon>Populus</taxon>
    </lineage>
</organism>
<gene>
    <name evidence="1" type="ORF">D5086_0000061290</name>
</gene>
<name>A0A4U5QP18_POPAL</name>
<protein>
    <submittedName>
        <fullName evidence="1">Uncharacterized protein</fullName>
    </submittedName>
</protein>
<reference evidence="1" key="1">
    <citation type="submission" date="2018-10" db="EMBL/GenBank/DDBJ databases">
        <title>Population genomic analysis revealed the cold adaptation of white poplar.</title>
        <authorList>
            <person name="Liu Y.-J."/>
        </authorList>
    </citation>
    <scope>NUCLEOTIDE SEQUENCE [LARGE SCALE GENOMIC DNA]</scope>
    <source>
        <strain evidence="1">PAL-ZL1</strain>
    </source>
</reference>
<accession>A0A4U5QP18</accession>
<comment type="caution">
    <text evidence="1">The sequence shown here is derived from an EMBL/GenBank/DDBJ whole genome shotgun (WGS) entry which is preliminary data.</text>
</comment>
<sequence length="139" mass="15846">MVSINGTVNLMIDKEKVEINILKIKYEAYMDLASLIYSIGVNQEFDSELDCTSSLSDLEIVATKEQPYICEVEKERDAHGFEAQVYFPEILDGYMIHDMTVGGKWQTSTPTISNIPYADKEKGTDNMFVMEENQQSWPT</sequence>
<dbReference type="EMBL" id="RCHU01000155">
    <property type="protein sequence ID" value="TKS12610.1"/>
    <property type="molecule type" value="Genomic_DNA"/>
</dbReference>
<dbReference type="AlphaFoldDB" id="A0A4U5QP18"/>
<evidence type="ECO:0000313" key="1">
    <source>
        <dbReference type="EMBL" id="TKS12610.1"/>
    </source>
</evidence>
<proteinExistence type="predicted"/>